<dbReference type="EMBL" id="BAAAWD010000012">
    <property type="protein sequence ID" value="GAA3015588.1"/>
    <property type="molecule type" value="Genomic_DNA"/>
</dbReference>
<evidence type="ECO:0000256" key="9">
    <source>
        <dbReference type="ARBA" id="ARBA00035611"/>
    </source>
</evidence>
<keyword evidence="7 11" id="KW-1133">Transmembrane helix</keyword>
<dbReference type="PANTHER" id="PTHR32196">
    <property type="entry name" value="ABC TRANSPORTER PERMEASE PROTEIN YPHD-RELATED-RELATED"/>
    <property type="match status" value="1"/>
</dbReference>
<accession>A0ABN3Y2M3</accession>
<evidence type="ECO:0000256" key="5">
    <source>
        <dbReference type="ARBA" id="ARBA00022597"/>
    </source>
</evidence>
<dbReference type="CDD" id="cd06579">
    <property type="entry name" value="TM_PBP1_transp_AraH_like"/>
    <property type="match status" value="1"/>
</dbReference>
<feature type="transmembrane region" description="Helical" evidence="11">
    <location>
        <begin position="71"/>
        <end position="89"/>
    </location>
</feature>
<evidence type="ECO:0000256" key="2">
    <source>
        <dbReference type="ARBA" id="ARBA00022448"/>
    </source>
</evidence>
<keyword evidence="8 11" id="KW-0472">Membrane</keyword>
<gene>
    <name evidence="12" type="primary">gguB</name>
    <name evidence="12" type="ORF">GCM10017559_43850</name>
</gene>
<evidence type="ECO:0000256" key="6">
    <source>
        <dbReference type="ARBA" id="ARBA00022692"/>
    </source>
</evidence>
<dbReference type="PANTHER" id="PTHR32196:SF32">
    <property type="entry name" value="XYLOSE TRANSPORT SYSTEM PERMEASE PROTEIN XYLH"/>
    <property type="match status" value="1"/>
</dbReference>
<dbReference type="InterPro" id="IPR001851">
    <property type="entry name" value="ABC_transp_permease"/>
</dbReference>
<feature type="transmembrane region" description="Helical" evidence="11">
    <location>
        <begin position="236"/>
        <end position="255"/>
    </location>
</feature>
<evidence type="ECO:0000256" key="1">
    <source>
        <dbReference type="ARBA" id="ARBA00004651"/>
    </source>
</evidence>
<feature type="transmembrane region" description="Helical" evidence="11">
    <location>
        <begin position="261"/>
        <end position="278"/>
    </location>
</feature>
<dbReference type="RefSeq" id="WP_344898289.1">
    <property type="nucleotide sequence ID" value="NZ_BAAAWD010000012.1"/>
</dbReference>
<comment type="function">
    <text evidence="9">Part of the binding-protein-dependent transport system for D-xylose. Probably responsible for the translocation of the substrate across the membrane.</text>
</comment>
<evidence type="ECO:0000256" key="8">
    <source>
        <dbReference type="ARBA" id="ARBA00023136"/>
    </source>
</evidence>
<reference evidence="12 13" key="1">
    <citation type="journal article" date="2019" name="Int. J. Syst. Evol. Microbiol.">
        <title>The Global Catalogue of Microorganisms (GCM) 10K type strain sequencing project: providing services to taxonomists for standard genome sequencing and annotation.</title>
        <authorList>
            <consortium name="The Broad Institute Genomics Platform"/>
            <consortium name="The Broad Institute Genome Sequencing Center for Infectious Disease"/>
            <person name="Wu L."/>
            <person name="Ma J."/>
        </authorList>
    </citation>
    <scope>NUCLEOTIDE SEQUENCE [LARGE SCALE GENOMIC DNA]</scope>
    <source>
        <strain evidence="12 13">JCM 3106</strain>
    </source>
</reference>
<comment type="subcellular location">
    <subcellularLocation>
        <location evidence="1">Cell membrane</location>
        <topology evidence="1">Multi-pass membrane protein</topology>
    </subcellularLocation>
</comment>
<evidence type="ECO:0000256" key="10">
    <source>
        <dbReference type="ARBA" id="ARBA00035686"/>
    </source>
</evidence>
<feature type="transmembrane region" description="Helical" evidence="11">
    <location>
        <begin position="195"/>
        <end position="215"/>
    </location>
</feature>
<organism evidence="12 13">
    <name type="scientific">Streptosporangium longisporum</name>
    <dbReference type="NCBI Taxonomy" id="46187"/>
    <lineage>
        <taxon>Bacteria</taxon>
        <taxon>Bacillati</taxon>
        <taxon>Actinomycetota</taxon>
        <taxon>Actinomycetes</taxon>
        <taxon>Streptosporangiales</taxon>
        <taxon>Streptosporangiaceae</taxon>
        <taxon>Streptosporangium</taxon>
    </lineage>
</organism>
<name>A0ABN3Y2M3_9ACTN</name>
<evidence type="ECO:0000313" key="13">
    <source>
        <dbReference type="Proteomes" id="UP001499930"/>
    </source>
</evidence>
<feature type="transmembrane region" description="Helical" evidence="11">
    <location>
        <begin position="38"/>
        <end position="59"/>
    </location>
</feature>
<dbReference type="NCBIfam" id="NF040906">
    <property type="entry name" value="GguB"/>
    <property type="match status" value="1"/>
</dbReference>
<proteinExistence type="predicted"/>
<comment type="caution">
    <text evidence="12">The sequence shown here is derived from an EMBL/GenBank/DDBJ whole genome shotgun (WGS) entry which is preliminary data.</text>
</comment>
<feature type="transmembrane region" description="Helical" evidence="11">
    <location>
        <begin position="364"/>
        <end position="386"/>
    </location>
</feature>
<keyword evidence="5" id="KW-0762">Sugar transport</keyword>
<feature type="transmembrane region" description="Helical" evidence="11">
    <location>
        <begin position="101"/>
        <end position="129"/>
    </location>
</feature>
<evidence type="ECO:0000256" key="11">
    <source>
        <dbReference type="SAM" id="Phobius"/>
    </source>
</evidence>
<dbReference type="Proteomes" id="UP001499930">
    <property type="component" value="Unassembled WGS sequence"/>
</dbReference>
<keyword evidence="13" id="KW-1185">Reference proteome</keyword>
<evidence type="ECO:0000256" key="4">
    <source>
        <dbReference type="ARBA" id="ARBA00022519"/>
    </source>
</evidence>
<evidence type="ECO:0000313" key="12">
    <source>
        <dbReference type="EMBL" id="GAA3015588.1"/>
    </source>
</evidence>
<protein>
    <recommendedName>
        <fullName evidence="10">Xylose transport system permease protein XylH</fullName>
    </recommendedName>
</protein>
<evidence type="ECO:0000256" key="7">
    <source>
        <dbReference type="ARBA" id="ARBA00022989"/>
    </source>
</evidence>
<feature type="transmembrane region" description="Helical" evidence="11">
    <location>
        <begin position="308"/>
        <end position="328"/>
    </location>
</feature>
<feature type="transmembrane region" description="Helical" evidence="11">
    <location>
        <begin position="392"/>
        <end position="409"/>
    </location>
</feature>
<keyword evidence="4" id="KW-0997">Cell inner membrane</keyword>
<keyword evidence="2" id="KW-0813">Transport</keyword>
<keyword evidence="6 11" id="KW-0812">Transmembrane</keyword>
<feature type="transmembrane region" description="Helical" evidence="11">
    <location>
        <begin position="136"/>
        <end position="155"/>
    </location>
</feature>
<keyword evidence="3" id="KW-1003">Cell membrane</keyword>
<dbReference type="Pfam" id="PF02653">
    <property type="entry name" value="BPD_transp_2"/>
    <property type="match status" value="1"/>
</dbReference>
<sequence>MSSGKVPTETAPPTGSLPLVPAKTPAGRFSVNLRQSGIYIAFALIIVLFSVLTDGELLSPQNISNIVVQNSYILILAIGMILIIIAGHIDLSVGSVVGLTGAIAAVLMVDMDVAWPLAILVTLVAGALIGAWQGYWIAYFGIPAFIVTLAGMLIFRALTLTVLGNQGIGPFPDQVRTLANGFVPGYFGNIGLGPLGGADLLTLLVGLVAVGGLAVTQWRARQARLGYRQKVDALPLFLLKIGAAAAVVMVVIVQLARFKNLPWVLVLLAILVLGYTLMTNRAVFGRHIYAIGGNLNAASLSGIKVKSVTFWIFVNMGVLAALAGIIFAGRLNQAGPTAGGNFELDAIAAAFIGGAAVQGGVGRVVGALTGGLIMAVINNGMSLIGAPSERVLLFKGLVLLAAVALDVWTKRRAGGGG</sequence>
<evidence type="ECO:0000256" key="3">
    <source>
        <dbReference type="ARBA" id="ARBA00022475"/>
    </source>
</evidence>